<name>A0A387FRJ4_9HYPH</name>
<feature type="chain" id="PRO_5017309113" evidence="1">
    <location>
        <begin position="26"/>
        <end position="251"/>
    </location>
</feature>
<feature type="signal peptide" evidence="1">
    <location>
        <begin position="1"/>
        <end position="25"/>
    </location>
</feature>
<dbReference type="AlphaFoldDB" id="A0A387FRJ4"/>
<proteinExistence type="predicted"/>
<dbReference type="RefSeq" id="WP_120706867.1">
    <property type="nucleotide sequence ID" value="NZ_CP032695.1"/>
</dbReference>
<protein>
    <submittedName>
        <fullName evidence="2">Uncharacterized protein</fullName>
    </submittedName>
</protein>
<keyword evidence="2" id="KW-0614">Plasmid</keyword>
<dbReference type="Proteomes" id="UP000282195">
    <property type="component" value="Plasmid pRCCGE525c"/>
</dbReference>
<dbReference type="KEGG" id="rjg:CCGE525_24005"/>
<sequence length="251" mass="26295">MLSGNLAFVALLAGGFCFAAGAALAQDEHTKPHHVPLQKTIGTVTPTGPVPSLAVINATGATLENNKLTLTGVSPNSILFADRPVRAAGHVATEQFIMQWDEGKNNFAKDPPNATVSVLGGDGSEVSDAVVTLKSPKIEGNNLTFEVSILEDSLNGSSGPAAVFIDDFSSGSIGTGETRGDEEGDRAGYAQTRNTDVGHHGSYWHAPVYHGAWYASTLPSIASEAAIGAEDPRPYYDNDTTCIDTPFQVCY</sequence>
<keyword evidence="3" id="KW-1185">Reference proteome</keyword>
<gene>
    <name evidence="2" type="ORF">CCGE525_24005</name>
</gene>
<keyword evidence="1" id="KW-0732">Signal</keyword>
<reference evidence="2 3" key="1">
    <citation type="submission" date="2018-10" db="EMBL/GenBank/DDBJ databases">
        <title>Rhizobium etli, R. leguminosarum and a new Rhizobium genospecies from Phaseolus dumosus.</title>
        <authorList>
            <person name="Ramirez-Puebla S.T."/>
            <person name="Rogel-Hernandez M.A."/>
            <person name="Guerrero G."/>
            <person name="Ormeno-Orrillo E."/>
            <person name="Martinez-Romero J.C."/>
            <person name="Negrete-Yankelevich S."/>
            <person name="Martinez-Romero E."/>
        </authorList>
    </citation>
    <scope>NUCLEOTIDE SEQUENCE [LARGE SCALE GENOMIC DNA]</scope>
    <source>
        <strain evidence="2 3">CCGE525</strain>
        <plasmid evidence="3">prccge525c</plasmid>
    </source>
</reference>
<dbReference type="OrthoDB" id="424374at2"/>
<evidence type="ECO:0000313" key="3">
    <source>
        <dbReference type="Proteomes" id="UP000282195"/>
    </source>
</evidence>
<dbReference type="EMBL" id="CP032695">
    <property type="protein sequence ID" value="AYG61930.1"/>
    <property type="molecule type" value="Genomic_DNA"/>
</dbReference>
<organism evidence="2 3">
    <name type="scientific">Rhizobium jaguaris</name>
    <dbReference type="NCBI Taxonomy" id="1312183"/>
    <lineage>
        <taxon>Bacteria</taxon>
        <taxon>Pseudomonadati</taxon>
        <taxon>Pseudomonadota</taxon>
        <taxon>Alphaproteobacteria</taxon>
        <taxon>Hyphomicrobiales</taxon>
        <taxon>Rhizobiaceae</taxon>
        <taxon>Rhizobium/Agrobacterium group</taxon>
        <taxon>Rhizobium</taxon>
    </lineage>
</organism>
<geneLocation type="plasmid" evidence="3">
    <name>prccge525c</name>
</geneLocation>
<accession>A0A387FRJ4</accession>
<evidence type="ECO:0000313" key="2">
    <source>
        <dbReference type="EMBL" id="AYG61930.1"/>
    </source>
</evidence>
<evidence type="ECO:0000256" key="1">
    <source>
        <dbReference type="SAM" id="SignalP"/>
    </source>
</evidence>